<feature type="transmembrane region" description="Helical" evidence="1">
    <location>
        <begin position="124"/>
        <end position="145"/>
    </location>
</feature>
<feature type="transmembrane region" description="Helical" evidence="1">
    <location>
        <begin position="83"/>
        <end position="104"/>
    </location>
</feature>
<organism evidence="2 3">
    <name type="scientific">Lepidopterella palustris CBS 459.81</name>
    <dbReference type="NCBI Taxonomy" id="1314670"/>
    <lineage>
        <taxon>Eukaryota</taxon>
        <taxon>Fungi</taxon>
        <taxon>Dikarya</taxon>
        <taxon>Ascomycota</taxon>
        <taxon>Pezizomycotina</taxon>
        <taxon>Dothideomycetes</taxon>
        <taxon>Pleosporomycetidae</taxon>
        <taxon>Mytilinidiales</taxon>
        <taxon>Argynnaceae</taxon>
        <taxon>Lepidopterella</taxon>
    </lineage>
</organism>
<evidence type="ECO:0000313" key="2">
    <source>
        <dbReference type="EMBL" id="OCK80335.1"/>
    </source>
</evidence>
<protein>
    <submittedName>
        <fullName evidence="2">Uncharacterized protein</fullName>
    </submittedName>
</protein>
<evidence type="ECO:0000313" key="3">
    <source>
        <dbReference type="Proteomes" id="UP000250266"/>
    </source>
</evidence>
<name>A0A8E2EAC1_9PEZI</name>
<keyword evidence="1" id="KW-1133">Transmembrane helix</keyword>
<dbReference type="OrthoDB" id="72269at2759"/>
<evidence type="ECO:0000256" key="1">
    <source>
        <dbReference type="SAM" id="Phobius"/>
    </source>
</evidence>
<keyword evidence="1" id="KW-0812">Transmembrane</keyword>
<keyword evidence="3" id="KW-1185">Reference proteome</keyword>
<dbReference type="EMBL" id="KV744964">
    <property type="protein sequence ID" value="OCK80335.1"/>
    <property type="molecule type" value="Genomic_DNA"/>
</dbReference>
<dbReference type="AlphaFoldDB" id="A0A8E2EAC1"/>
<gene>
    <name evidence="2" type="ORF">K432DRAFT_404791</name>
</gene>
<feature type="transmembrane region" description="Helical" evidence="1">
    <location>
        <begin position="7"/>
        <end position="27"/>
    </location>
</feature>
<reference evidence="2 3" key="1">
    <citation type="journal article" date="2016" name="Nat. Commun.">
        <title>Ectomycorrhizal ecology is imprinted in the genome of the dominant symbiotic fungus Cenococcum geophilum.</title>
        <authorList>
            <consortium name="DOE Joint Genome Institute"/>
            <person name="Peter M."/>
            <person name="Kohler A."/>
            <person name="Ohm R.A."/>
            <person name="Kuo A."/>
            <person name="Krutzmann J."/>
            <person name="Morin E."/>
            <person name="Arend M."/>
            <person name="Barry K.W."/>
            <person name="Binder M."/>
            <person name="Choi C."/>
            <person name="Clum A."/>
            <person name="Copeland A."/>
            <person name="Grisel N."/>
            <person name="Haridas S."/>
            <person name="Kipfer T."/>
            <person name="LaButti K."/>
            <person name="Lindquist E."/>
            <person name="Lipzen A."/>
            <person name="Maire R."/>
            <person name="Meier B."/>
            <person name="Mihaltcheva S."/>
            <person name="Molinier V."/>
            <person name="Murat C."/>
            <person name="Poggeler S."/>
            <person name="Quandt C.A."/>
            <person name="Sperisen C."/>
            <person name="Tritt A."/>
            <person name="Tisserant E."/>
            <person name="Crous P.W."/>
            <person name="Henrissat B."/>
            <person name="Nehls U."/>
            <person name="Egli S."/>
            <person name="Spatafora J.W."/>
            <person name="Grigoriev I.V."/>
            <person name="Martin F.M."/>
        </authorList>
    </citation>
    <scope>NUCLEOTIDE SEQUENCE [LARGE SCALE GENOMIC DNA]</scope>
    <source>
        <strain evidence="2 3">CBS 459.81</strain>
    </source>
</reference>
<accession>A0A8E2EAC1</accession>
<feature type="transmembrane region" description="Helical" evidence="1">
    <location>
        <begin position="39"/>
        <end position="62"/>
    </location>
</feature>
<feature type="transmembrane region" description="Helical" evidence="1">
    <location>
        <begin position="166"/>
        <end position="190"/>
    </location>
</feature>
<keyword evidence="1" id="KW-0472">Membrane</keyword>
<proteinExistence type="predicted"/>
<dbReference type="Proteomes" id="UP000250266">
    <property type="component" value="Unassembled WGS sequence"/>
</dbReference>
<sequence length="292" mass="32590">MIRPAPYQLLVLGMLGVTSIWGFIGYWGRMFDNFDAIVASGPFVFMVIWQFIGAALIQPYYLYLIVQNNLQLRDPTVPENEAIATFATAIAALLYPFLLFAPAWLQASSWSHHGYIALFHASPLLLAVFFVICSRFLGSATGRFLTALFSSRVGERNEPKHPEKSWLVASYVLTGTVAGAVHLLTVLTALKTRNPDATFGRLFIPTWERLAMASSLPISWIDRGRNSTIADTLAPPAKMDKPTDILEQFNLFSQFDWLVVTMSTVIFVHLLPSMVRGHPSCDFLGDDMCVHK</sequence>